<dbReference type="PANTHER" id="PTHR22847">
    <property type="entry name" value="WD40 REPEAT PROTEIN"/>
    <property type="match status" value="1"/>
</dbReference>
<dbReference type="Proteomes" id="UP000289152">
    <property type="component" value="Unassembled WGS sequence"/>
</dbReference>
<evidence type="ECO:0000256" key="2">
    <source>
        <dbReference type="ARBA" id="ARBA00022737"/>
    </source>
</evidence>
<dbReference type="GO" id="GO:0005634">
    <property type="term" value="C:nucleus"/>
    <property type="evidence" value="ECO:0007669"/>
    <property type="project" value="TreeGrafter"/>
</dbReference>
<dbReference type="EMBL" id="SDIL01000043">
    <property type="protein sequence ID" value="RXK38733.1"/>
    <property type="molecule type" value="Genomic_DNA"/>
</dbReference>
<dbReference type="Pfam" id="PF00400">
    <property type="entry name" value="WD40"/>
    <property type="match status" value="3"/>
</dbReference>
<gene>
    <name evidence="4" type="ORF">M231_04043</name>
</gene>
<dbReference type="STRING" id="5217.A0A4Q1BLQ8"/>
<dbReference type="InterPro" id="IPR019775">
    <property type="entry name" value="WD40_repeat_CS"/>
</dbReference>
<dbReference type="InterPro" id="IPR015943">
    <property type="entry name" value="WD40/YVTN_repeat-like_dom_sf"/>
</dbReference>
<sequence length="381" mass="42822">MQTNDTDLLFQTNSDLEFSSARQKKLKAAEKLGNPFRISSKVLDLVIEGDEAWVAESGWQIRRVDLNSFTTKKLYKGHSGPVTSVVLYDTPGGLRVLSGSWDKTIRIWDIKTAQVLHILKGHTDFVKSLLILPLPRPLLLSTSSDRSLRLWDLSPLQENNPPICIQTIREHTRPVESSTYRIFTDESGQRTEVYIWTSDSLGVMKEWELKDDQLVFRRDIKGHETSVGFILATEDGLWSASMDKSIMFHPHPPSAPLKPISILHTGYVKSLLPLPASSTSPSLLLTAGDDEDLHVFPLDDVLEGQTPKPILVPGHCAEVSVLRLWRKEGKAVILSGSLDGTIRNWSIPELLNPAPLVYEEEKETVELTEDEQRELAELMDE</sequence>
<dbReference type="InterPro" id="IPR001680">
    <property type="entry name" value="WD40_rpt"/>
</dbReference>
<dbReference type="InterPro" id="IPR020472">
    <property type="entry name" value="WD40_PAC1"/>
</dbReference>
<keyword evidence="5" id="KW-1185">Reference proteome</keyword>
<feature type="repeat" description="WD" evidence="3">
    <location>
        <begin position="75"/>
        <end position="118"/>
    </location>
</feature>
<feature type="repeat" description="WD" evidence="3">
    <location>
        <begin position="119"/>
        <end position="154"/>
    </location>
</feature>
<dbReference type="AlphaFoldDB" id="A0A4Q1BLQ8"/>
<keyword evidence="1 3" id="KW-0853">WD repeat</keyword>
<dbReference type="PROSITE" id="PS50082">
    <property type="entry name" value="WD_REPEATS_2"/>
    <property type="match status" value="2"/>
</dbReference>
<protein>
    <submittedName>
        <fullName evidence="4">Uncharacterized protein</fullName>
    </submittedName>
</protein>
<dbReference type="VEuPathDB" id="FungiDB:TREMEDRAFT_63809"/>
<dbReference type="FunCoup" id="A0A4Q1BLQ8">
    <property type="interactions" value="157"/>
</dbReference>
<dbReference type="Gene3D" id="2.130.10.10">
    <property type="entry name" value="YVTN repeat-like/Quinoprotein amine dehydrogenase"/>
    <property type="match status" value="2"/>
</dbReference>
<evidence type="ECO:0000313" key="5">
    <source>
        <dbReference type="Proteomes" id="UP000289152"/>
    </source>
</evidence>
<dbReference type="SUPFAM" id="SSF50978">
    <property type="entry name" value="WD40 repeat-like"/>
    <property type="match status" value="1"/>
</dbReference>
<keyword evidence="2" id="KW-0677">Repeat</keyword>
<evidence type="ECO:0000313" key="4">
    <source>
        <dbReference type="EMBL" id="RXK38733.1"/>
    </source>
</evidence>
<evidence type="ECO:0000256" key="3">
    <source>
        <dbReference type="PROSITE-ProRule" id="PRU00221"/>
    </source>
</evidence>
<organism evidence="4 5">
    <name type="scientific">Tremella mesenterica</name>
    <name type="common">Jelly fungus</name>
    <dbReference type="NCBI Taxonomy" id="5217"/>
    <lineage>
        <taxon>Eukaryota</taxon>
        <taxon>Fungi</taxon>
        <taxon>Dikarya</taxon>
        <taxon>Basidiomycota</taxon>
        <taxon>Agaricomycotina</taxon>
        <taxon>Tremellomycetes</taxon>
        <taxon>Tremellales</taxon>
        <taxon>Tremellaceae</taxon>
        <taxon>Tremella</taxon>
    </lineage>
</organism>
<dbReference type="InParanoid" id="A0A4Q1BLQ8"/>
<accession>A0A4Q1BLQ8</accession>
<dbReference type="InterPro" id="IPR036322">
    <property type="entry name" value="WD40_repeat_dom_sf"/>
</dbReference>
<dbReference type="PROSITE" id="PS50294">
    <property type="entry name" value="WD_REPEATS_REGION"/>
    <property type="match status" value="2"/>
</dbReference>
<dbReference type="PANTHER" id="PTHR22847:SF730">
    <property type="entry name" value="FUNGAL PROTEIN"/>
    <property type="match status" value="1"/>
</dbReference>
<name>A0A4Q1BLQ8_TREME</name>
<dbReference type="OrthoDB" id="6262491at2759"/>
<proteinExistence type="predicted"/>
<dbReference type="PRINTS" id="PR00320">
    <property type="entry name" value="GPROTEINBRPT"/>
</dbReference>
<dbReference type="PROSITE" id="PS00678">
    <property type="entry name" value="WD_REPEATS_1"/>
    <property type="match status" value="2"/>
</dbReference>
<comment type="caution">
    <text evidence="4">The sequence shown here is derived from an EMBL/GenBank/DDBJ whole genome shotgun (WGS) entry which is preliminary data.</text>
</comment>
<dbReference type="SMART" id="SM00320">
    <property type="entry name" value="WD40"/>
    <property type="match status" value="5"/>
</dbReference>
<reference evidence="4 5" key="1">
    <citation type="submission" date="2016-06" db="EMBL/GenBank/DDBJ databases">
        <title>Evolution of pathogenesis and genome organization in the Tremellales.</title>
        <authorList>
            <person name="Cuomo C."/>
            <person name="Litvintseva A."/>
            <person name="Heitman J."/>
            <person name="Chen Y."/>
            <person name="Sun S."/>
            <person name="Springer D."/>
            <person name="Dromer F."/>
            <person name="Young S."/>
            <person name="Zeng Q."/>
            <person name="Chapman S."/>
            <person name="Gujja S."/>
            <person name="Saif S."/>
            <person name="Birren B."/>
        </authorList>
    </citation>
    <scope>NUCLEOTIDE SEQUENCE [LARGE SCALE GENOMIC DNA]</scope>
    <source>
        <strain evidence="4 5">ATCC 28783</strain>
    </source>
</reference>
<evidence type="ECO:0000256" key="1">
    <source>
        <dbReference type="ARBA" id="ARBA00022574"/>
    </source>
</evidence>